<proteinExistence type="predicted"/>
<accession>A0AA51R5F5</accession>
<gene>
    <name evidence="2" type="ORF">RCC75_08170</name>
    <name evidence="3" type="ORF">RCG00_04475</name>
</gene>
<dbReference type="Proteomes" id="UP001229862">
    <property type="component" value="Chromosome"/>
</dbReference>
<dbReference type="Proteomes" id="UP001223336">
    <property type="component" value="Unassembled WGS sequence"/>
</dbReference>
<keyword evidence="4" id="KW-1185">Reference proteome</keyword>
<feature type="transmembrane region" description="Helical" evidence="1">
    <location>
        <begin position="15"/>
        <end position="36"/>
    </location>
</feature>
<keyword evidence="1" id="KW-0812">Transmembrane</keyword>
<feature type="transmembrane region" description="Helical" evidence="1">
    <location>
        <begin position="43"/>
        <end position="70"/>
    </location>
</feature>
<dbReference type="EMBL" id="JAVFKN010000009">
    <property type="protein sequence ID" value="MDQ5768498.1"/>
    <property type="molecule type" value="Genomic_DNA"/>
</dbReference>
<evidence type="ECO:0000256" key="1">
    <source>
        <dbReference type="SAM" id="Phobius"/>
    </source>
</evidence>
<dbReference type="RefSeq" id="WP_308134492.1">
    <property type="nucleotide sequence ID" value="NZ_CP133197.1"/>
</dbReference>
<evidence type="ECO:0000313" key="4">
    <source>
        <dbReference type="Proteomes" id="UP001223336"/>
    </source>
</evidence>
<organism evidence="3">
    <name type="scientific">Thiothrix subterranea</name>
    <dbReference type="NCBI Taxonomy" id="2735563"/>
    <lineage>
        <taxon>Bacteria</taxon>
        <taxon>Pseudomonadati</taxon>
        <taxon>Pseudomonadota</taxon>
        <taxon>Gammaproteobacteria</taxon>
        <taxon>Thiotrichales</taxon>
        <taxon>Thiotrichaceae</taxon>
        <taxon>Thiothrix</taxon>
    </lineage>
</organism>
<keyword evidence="1" id="KW-1133">Transmembrane helix</keyword>
<dbReference type="AlphaFoldDB" id="A0AA51R5F5"/>
<keyword evidence="1" id="KW-0472">Membrane</keyword>
<protein>
    <submittedName>
        <fullName evidence="3">Uncharacterized protein</fullName>
    </submittedName>
</protein>
<evidence type="ECO:0000313" key="2">
    <source>
        <dbReference type="EMBL" id="MDQ5768498.1"/>
    </source>
</evidence>
<reference evidence="3 4" key="1">
    <citation type="submission" date="2023-08" db="EMBL/GenBank/DDBJ databases">
        <title>New molecular markers tilS and rpoB for phylogenetic and monitoring studies of the genus Thiothrix biodiversity.</title>
        <authorList>
            <person name="Ravin N.V."/>
            <person name="Smolyakov D."/>
            <person name="Markov N.D."/>
            <person name="Beletsky A.V."/>
            <person name="Mardanov A.V."/>
            <person name="Rudenko T.S."/>
            <person name="Grabovich M.Y."/>
        </authorList>
    </citation>
    <scope>NUCLEOTIDE SEQUENCE</scope>
    <source>
        <strain evidence="3">DNT52</strain>
        <strain evidence="2 4">H33</strain>
    </source>
</reference>
<name>A0AA51R5F5_9GAMM</name>
<evidence type="ECO:0000313" key="3">
    <source>
        <dbReference type="EMBL" id="WML87621.1"/>
    </source>
</evidence>
<sequence>MNNLTALLAAVEWDVVYQTIGKLLTLLACLYCFYVMGNYGYALGLLSAVLLAGSSTLLCLFFTAFTWAFIRVEPDKSLIGIIGAVCAAMVV</sequence>
<dbReference type="EMBL" id="CP133217">
    <property type="protein sequence ID" value="WML87621.1"/>
    <property type="molecule type" value="Genomic_DNA"/>
</dbReference>